<keyword evidence="7" id="KW-1185">Reference proteome</keyword>
<dbReference type="InterPro" id="IPR003732">
    <property type="entry name" value="Daa-tRNA_deacyls_DTD"/>
</dbReference>
<dbReference type="GO" id="GO:0051500">
    <property type="term" value="F:D-tyrosyl-tRNA(Tyr) deacylase activity"/>
    <property type="evidence" value="ECO:0000318"/>
    <property type="project" value="GO_Central"/>
</dbReference>
<dbReference type="GO" id="GO:0000049">
    <property type="term" value="F:tRNA binding"/>
    <property type="evidence" value="ECO:0007669"/>
    <property type="project" value="UniProtKB-KW"/>
</dbReference>
<evidence type="ECO:0000256" key="3">
    <source>
        <dbReference type="ARBA" id="ARBA00047676"/>
    </source>
</evidence>
<sequence>MRAVLQRVVSARVEVEGRIVSQIGPGLLVLVGVLESDTDVDAEYMCRKILNTKIFTNDDSGKAWDQNVMQKGYEVLLVSQFTLYGQLKGNKLDFHVAMPPERAKPFYESFVARVAKAYEDDRVKDGVFGAMMQVHLVNDGPVTIQLESRKKTSMQLDQRCNGIVGDRERCHARVGLPCSRLKLGPTWTSRAFIGRGSGRASTTTTTEAHPVGNMVDLSRMLRIPVGPFTRISVRCMVPCTTW</sequence>
<comment type="similarity">
    <text evidence="1 5">Belongs to the DTD family.</text>
</comment>
<gene>
    <name evidence="6" type="ORF">MARPO_0096s0066</name>
</gene>
<comment type="subcellular location">
    <subcellularLocation>
        <location evidence="5">Cytoplasm</location>
    </subcellularLocation>
</comment>
<evidence type="ECO:0000256" key="1">
    <source>
        <dbReference type="ARBA" id="ARBA00009673"/>
    </source>
</evidence>
<reference evidence="7" key="1">
    <citation type="journal article" date="2017" name="Cell">
        <title>Insights into land plant evolution garnered from the Marchantia polymorpha genome.</title>
        <authorList>
            <person name="Bowman J.L."/>
            <person name="Kohchi T."/>
            <person name="Yamato K.T."/>
            <person name="Jenkins J."/>
            <person name="Shu S."/>
            <person name="Ishizaki K."/>
            <person name="Yamaoka S."/>
            <person name="Nishihama R."/>
            <person name="Nakamura Y."/>
            <person name="Berger F."/>
            <person name="Adam C."/>
            <person name="Aki S.S."/>
            <person name="Althoff F."/>
            <person name="Araki T."/>
            <person name="Arteaga-Vazquez M.A."/>
            <person name="Balasubrmanian S."/>
            <person name="Barry K."/>
            <person name="Bauer D."/>
            <person name="Boehm C.R."/>
            <person name="Briginshaw L."/>
            <person name="Caballero-Perez J."/>
            <person name="Catarino B."/>
            <person name="Chen F."/>
            <person name="Chiyoda S."/>
            <person name="Chovatia M."/>
            <person name="Davies K.M."/>
            <person name="Delmans M."/>
            <person name="Demura T."/>
            <person name="Dierschke T."/>
            <person name="Dolan L."/>
            <person name="Dorantes-Acosta A.E."/>
            <person name="Eklund D.M."/>
            <person name="Florent S.N."/>
            <person name="Flores-Sandoval E."/>
            <person name="Fujiyama A."/>
            <person name="Fukuzawa H."/>
            <person name="Galik B."/>
            <person name="Grimanelli D."/>
            <person name="Grimwood J."/>
            <person name="Grossniklaus U."/>
            <person name="Hamada T."/>
            <person name="Haseloff J."/>
            <person name="Hetherington A.J."/>
            <person name="Higo A."/>
            <person name="Hirakawa Y."/>
            <person name="Hundley H.N."/>
            <person name="Ikeda Y."/>
            <person name="Inoue K."/>
            <person name="Inoue S.I."/>
            <person name="Ishida S."/>
            <person name="Jia Q."/>
            <person name="Kakita M."/>
            <person name="Kanazawa T."/>
            <person name="Kawai Y."/>
            <person name="Kawashima T."/>
            <person name="Kennedy M."/>
            <person name="Kinose K."/>
            <person name="Kinoshita T."/>
            <person name="Kohara Y."/>
            <person name="Koide E."/>
            <person name="Komatsu K."/>
            <person name="Kopischke S."/>
            <person name="Kubo M."/>
            <person name="Kyozuka J."/>
            <person name="Lagercrantz U."/>
            <person name="Lin S.S."/>
            <person name="Lindquist E."/>
            <person name="Lipzen A.M."/>
            <person name="Lu C.W."/>
            <person name="De Luna E."/>
            <person name="Martienssen R.A."/>
            <person name="Minamino N."/>
            <person name="Mizutani M."/>
            <person name="Mizutani M."/>
            <person name="Mochizuki N."/>
            <person name="Monte I."/>
            <person name="Mosher R."/>
            <person name="Nagasaki H."/>
            <person name="Nakagami H."/>
            <person name="Naramoto S."/>
            <person name="Nishitani K."/>
            <person name="Ohtani M."/>
            <person name="Okamoto T."/>
            <person name="Okumura M."/>
            <person name="Phillips J."/>
            <person name="Pollak B."/>
            <person name="Reinders A."/>
            <person name="Rovekamp M."/>
            <person name="Sano R."/>
            <person name="Sawa S."/>
            <person name="Schmid M.W."/>
            <person name="Shirakawa M."/>
            <person name="Solano R."/>
            <person name="Spunde A."/>
            <person name="Suetsugu N."/>
            <person name="Sugano S."/>
            <person name="Sugiyama A."/>
            <person name="Sun R."/>
            <person name="Suzuki Y."/>
            <person name="Takenaka M."/>
            <person name="Takezawa D."/>
            <person name="Tomogane H."/>
            <person name="Tsuzuki M."/>
            <person name="Ueda T."/>
            <person name="Umeda M."/>
            <person name="Ward J.M."/>
            <person name="Watanabe Y."/>
            <person name="Yazaki K."/>
            <person name="Yokoyama R."/>
            <person name="Yoshitake Y."/>
            <person name="Yotsui I."/>
            <person name="Zachgo S."/>
            <person name="Schmutz J."/>
        </authorList>
    </citation>
    <scope>NUCLEOTIDE SEQUENCE [LARGE SCALE GENOMIC DNA]</scope>
    <source>
        <strain evidence="7">Tak-1</strain>
    </source>
</reference>
<evidence type="ECO:0000256" key="5">
    <source>
        <dbReference type="RuleBase" id="RU003470"/>
    </source>
</evidence>
<dbReference type="Gene3D" id="3.50.80.10">
    <property type="entry name" value="D-tyrosyl-tRNA(Tyr) deacylase"/>
    <property type="match status" value="1"/>
</dbReference>
<organism evidence="6 7">
    <name type="scientific">Marchantia polymorpha</name>
    <name type="common">Common liverwort</name>
    <name type="synonym">Marchantia aquatica</name>
    <dbReference type="NCBI Taxonomy" id="3197"/>
    <lineage>
        <taxon>Eukaryota</taxon>
        <taxon>Viridiplantae</taxon>
        <taxon>Streptophyta</taxon>
        <taxon>Embryophyta</taxon>
        <taxon>Marchantiophyta</taxon>
        <taxon>Marchantiopsida</taxon>
        <taxon>Marchantiidae</taxon>
        <taxon>Marchantiales</taxon>
        <taxon>Marchantiaceae</taxon>
        <taxon>Marchantia</taxon>
    </lineage>
</organism>
<proteinExistence type="inferred from homology"/>
<evidence type="ECO:0000256" key="2">
    <source>
        <dbReference type="ARBA" id="ARBA00013056"/>
    </source>
</evidence>
<dbReference type="OrthoDB" id="275783at2759"/>
<dbReference type="SUPFAM" id="SSF69500">
    <property type="entry name" value="DTD-like"/>
    <property type="match status" value="1"/>
</dbReference>
<evidence type="ECO:0000313" key="6">
    <source>
        <dbReference type="EMBL" id="PTQ32723.1"/>
    </source>
</evidence>
<dbReference type="HAMAP" id="MF_00518">
    <property type="entry name" value="Deacylase_Dtd"/>
    <property type="match status" value="1"/>
</dbReference>
<dbReference type="PANTHER" id="PTHR10472">
    <property type="entry name" value="D-TYROSYL-TRNA TYR DEACYLASE"/>
    <property type="match status" value="1"/>
</dbReference>
<dbReference type="InterPro" id="IPR023509">
    <property type="entry name" value="DTD-like_sf"/>
</dbReference>
<dbReference type="EC" id="3.1.1.96" evidence="2 5"/>
<dbReference type="EMBL" id="KZ772768">
    <property type="protein sequence ID" value="PTQ32723.1"/>
    <property type="molecule type" value="Genomic_DNA"/>
</dbReference>
<protein>
    <recommendedName>
        <fullName evidence="2 5">D-aminoacyl-tRNA deacylase</fullName>
        <ecNumber evidence="2 5">3.1.1.96</ecNumber>
    </recommendedName>
</protein>
<dbReference type="Pfam" id="PF02580">
    <property type="entry name" value="Tyr_Deacylase"/>
    <property type="match status" value="1"/>
</dbReference>
<dbReference type="Proteomes" id="UP000244005">
    <property type="component" value="Unassembled WGS sequence"/>
</dbReference>
<evidence type="ECO:0000313" key="7">
    <source>
        <dbReference type="Proteomes" id="UP000244005"/>
    </source>
</evidence>
<keyword evidence="5" id="KW-0694">RNA-binding</keyword>
<comment type="catalytic activity">
    <reaction evidence="3">
        <text>glycyl-tRNA(Ala) + H2O = tRNA(Ala) + glycine + H(+)</text>
        <dbReference type="Rhea" id="RHEA:53744"/>
        <dbReference type="Rhea" id="RHEA-COMP:9657"/>
        <dbReference type="Rhea" id="RHEA-COMP:13640"/>
        <dbReference type="ChEBI" id="CHEBI:15377"/>
        <dbReference type="ChEBI" id="CHEBI:15378"/>
        <dbReference type="ChEBI" id="CHEBI:57305"/>
        <dbReference type="ChEBI" id="CHEBI:78442"/>
        <dbReference type="ChEBI" id="CHEBI:78522"/>
        <dbReference type="EC" id="3.1.1.96"/>
    </reaction>
</comment>
<dbReference type="CDD" id="cd00563">
    <property type="entry name" value="Dtyr_deacylase"/>
    <property type="match status" value="1"/>
</dbReference>
<keyword evidence="5" id="KW-0378">Hydrolase</keyword>
<dbReference type="OMA" id="WPDENDK"/>
<dbReference type="GO" id="GO:0106026">
    <property type="term" value="F:Gly-tRNA(Ala) deacylase activity"/>
    <property type="evidence" value="ECO:0007669"/>
    <property type="project" value="RHEA"/>
</dbReference>
<dbReference type="FunFam" id="3.50.80.10:FF:000001">
    <property type="entry name" value="D-aminoacyl-tRNA deacylase"/>
    <property type="match status" value="1"/>
</dbReference>
<dbReference type="AlphaFoldDB" id="A0A2R6WFV2"/>
<name>A0A2R6WFV2_MARPO</name>
<evidence type="ECO:0000256" key="4">
    <source>
        <dbReference type="ARBA" id="ARBA00048018"/>
    </source>
</evidence>
<dbReference type="NCBIfam" id="TIGR00256">
    <property type="entry name" value="D-aminoacyl-tRNA deacylase"/>
    <property type="match status" value="1"/>
</dbReference>
<dbReference type="PANTHER" id="PTHR10472:SF5">
    <property type="entry name" value="D-AMINOACYL-TRNA DEACYLASE 1"/>
    <property type="match status" value="1"/>
</dbReference>
<accession>A0A2R6WFV2</accession>
<comment type="catalytic activity">
    <reaction evidence="4">
        <text>a D-aminoacyl-tRNA + H2O = a tRNA + a D-alpha-amino acid + H(+)</text>
        <dbReference type="Rhea" id="RHEA:13953"/>
        <dbReference type="Rhea" id="RHEA-COMP:10123"/>
        <dbReference type="Rhea" id="RHEA-COMP:10124"/>
        <dbReference type="ChEBI" id="CHEBI:15377"/>
        <dbReference type="ChEBI" id="CHEBI:15378"/>
        <dbReference type="ChEBI" id="CHEBI:59871"/>
        <dbReference type="ChEBI" id="CHEBI:78442"/>
        <dbReference type="ChEBI" id="CHEBI:79333"/>
        <dbReference type="EC" id="3.1.1.96"/>
    </reaction>
</comment>
<dbReference type="GO" id="GO:0005737">
    <property type="term" value="C:cytoplasm"/>
    <property type="evidence" value="ECO:0000318"/>
    <property type="project" value="GO_Central"/>
</dbReference>
<dbReference type="Gramene" id="Mp1g09330.1">
    <property type="protein sequence ID" value="Mp1g09330.1.cds"/>
    <property type="gene ID" value="Mp1g09330"/>
</dbReference>
<keyword evidence="5" id="KW-0963">Cytoplasm</keyword>
<dbReference type="GO" id="GO:0006399">
    <property type="term" value="P:tRNA metabolic process"/>
    <property type="evidence" value="ECO:0000318"/>
    <property type="project" value="GO_Central"/>
</dbReference>
<keyword evidence="5" id="KW-0820">tRNA-binding</keyword>